<gene>
    <name evidence="1" type="ORF">BDY21DRAFT_387480</name>
</gene>
<dbReference type="OrthoDB" id="5372935at2759"/>
<sequence length="241" mass="27502">MAADNSDAESSVAEDIPFSFFDLPAELRIRIYEMLLVQPKPIDLDPGNPSRLSPLILSLFLTSHRVHEEAYHVFYGRNTFRLFPLHGRFFHSRWPLLARLPRRYRAAITSVDVRLGPGWTAPPKGWRVNRRLGLADCVALRELKVFVEVDPSDDCFRDFRVSKSFYTHFCRDLLVGIMNQVPSIETVEFDAYPAVSRSAPLMSELLTQAKARQKRILWGPERGWKQDTVDSTVENGAVAVA</sequence>
<dbReference type="InterPro" id="IPR038883">
    <property type="entry name" value="AN11006-like"/>
</dbReference>
<dbReference type="PANTHER" id="PTHR42085:SF2">
    <property type="entry name" value="F-BOX DOMAIN-CONTAINING PROTEIN"/>
    <property type="match status" value="1"/>
</dbReference>
<accession>A0A6A6NSH4</accession>
<dbReference type="PANTHER" id="PTHR42085">
    <property type="entry name" value="F-BOX DOMAIN-CONTAINING PROTEIN"/>
    <property type="match status" value="1"/>
</dbReference>
<dbReference type="Proteomes" id="UP000799766">
    <property type="component" value="Unassembled WGS sequence"/>
</dbReference>
<protein>
    <recommendedName>
        <fullName evidence="3">F-box domain-containing protein</fullName>
    </recommendedName>
</protein>
<keyword evidence="2" id="KW-1185">Reference proteome</keyword>
<evidence type="ECO:0008006" key="3">
    <source>
        <dbReference type="Google" id="ProtNLM"/>
    </source>
</evidence>
<name>A0A6A6NSH4_9PEZI</name>
<dbReference type="AlphaFoldDB" id="A0A6A6NSH4"/>
<dbReference type="EMBL" id="MU001690">
    <property type="protein sequence ID" value="KAF2454689.1"/>
    <property type="molecule type" value="Genomic_DNA"/>
</dbReference>
<reference evidence="1" key="1">
    <citation type="journal article" date="2020" name="Stud. Mycol.">
        <title>101 Dothideomycetes genomes: a test case for predicting lifestyles and emergence of pathogens.</title>
        <authorList>
            <person name="Haridas S."/>
            <person name="Albert R."/>
            <person name="Binder M."/>
            <person name="Bloem J."/>
            <person name="Labutti K."/>
            <person name="Salamov A."/>
            <person name="Andreopoulos B."/>
            <person name="Baker S."/>
            <person name="Barry K."/>
            <person name="Bills G."/>
            <person name="Bluhm B."/>
            <person name="Cannon C."/>
            <person name="Castanera R."/>
            <person name="Culley D."/>
            <person name="Daum C."/>
            <person name="Ezra D."/>
            <person name="Gonzalez J."/>
            <person name="Henrissat B."/>
            <person name="Kuo A."/>
            <person name="Liang C."/>
            <person name="Lipzen A."/>
            <person name="Lutzoni F."/>
            <person name="Magnuson J."/>
            <person name="Mondo S."/>
            <person name="Nolan M."/>
            <person name="Ohm R."/>
            <person name="Pangilinan J."/>
            <person name="Park H.-J."/>
            <person name="Ramirez L."/>
            <person name="Alfaro M."/>
            <person name="Sun H."/>
            <person name="Tritt A."/>
            <person name="Yoshinaga Y."/>
            <person name="Zwiers L.-H."/>
            <person name="Turgeon B."/>
            <person name="Goodwin S."/>
            <person name="Spatafora J."/>
            <person name="Crous P."/>
            <person name="Grigoriev I."/>
        </authorList>
    </citation>
    <scope>NUCLEOTIDE SEQUENCE</scope>
    <source>
        <strain evidence="1">ATCC 16933</strain>
    </source>
</reference>
<proteinExistence type="predicted"/>
<evidence type="ECO:0000313" key="2">
    <source>
        <dbReference type="Proteomes" id="UP000799766"/>
    </source>
</evidence>
<organism evidence="1 2">
    <name type="scientific">Lineolata rhizophorae</name>
    <dbReference type="NCBI Taxonomy" id="578093"/>
    <lineage>
        <taxon>Eukaryota</taxon>
        <taxon>Fungi</taxon>
        <taxon>Dikarya</taxon>
        <taxon>Ascomycota</taxon>
        <taxon>Pezizomycotina</taxon>
        <taxon>Dothideomycetes</taxon>
        <taxon>Dothideomycetes incertae sedis</taxon>
        <taxon>Lineolatales</taxon>
        <taxon>Lineolataceae</taxon>
        <taxon>Lineolata</taxon>
    </lineage>
</organism>
<evidence type="ECO:0000313" key="1">
    <source>
        <dbReference type="EMBL" id="KAF2454689.1"/>
    </source>
</evidence>